<comment type="caution">
    <text evidence="3">The sequence shown here is derived from an EMBL/GenBank/DDBJ whole genome shotgun (WGS) entry which is preliminary data.</text>
</comment>
<accession>A0ABV8VKL8</accession>
<sequence>MRAVIMVAAVVALTGGLAACGTDQGSTVPGTTAQPSGAPGTAQPTGPPDAGTPDAGTPGGQDPSVVPDDGSAPDPTAVPDDGSAPTDGGFTPVGAGKYQLDGGHYFQSPTGNIMCGILATAPYGVGCQLGKANYITPKLPDCTDAPNRKVAVHLYQGKTEFLCTSQGIFVGIPQDGSGAGGAVLNYGESLTVDGFTCSSSSQGVRCVGGEHGFAISADNQHTF</sequence>
<organism evidence="3 4">
    <name type="scientific">Nocardia halotolerans</name>
    <dbReference type="NCBI Taxonomy" id="1755878"/>
    <lineage>
        <taxon>Bacteria</taxon>
        <taxon>Bacillati</taxon>
        <taxon>Actinomycetota</taxon>
        <taxon>Actinomycetes</taxon>
        <taxon>Mycobacteriales</taxon>
        <taxon>Nocardiaceae</taxon>
        <taxon>Nocardia</taxon>
    </lineage>
</organism>
<evidence type="ECO:0000256" key="1">
    <source>
        <dbReference type="SAM" id="MobiDB-lite"/>
    </source>
</evidence>
<dbReference type="EMBL" id="JBHSDL010000025">
    <property type="protein sequence ID" value="MFC4376619.1"/>
    <property type="molecule type" value="Genomic_DNA"/>
</dbReference>
<dbReference type="PROSITE" id="PS51257">
    <property type="entry name" value="PROKAR_LIPOPROTEIN"/>
    <property type="match status" value="1"/>
</dbReference>
<dbReference type="RefSeq" id="WP_378565680.1">
    <property type="nucleotide sequence ID" value="NZ_JBHSDL010000025.1"/>
</dbReference>
<evidence type="ECO:0000256" key="2">
    <source>
        <dbReference type="SAM" id="SignalP"/>
    </source>
</evidence>
<name>A0ABV8VKL8_9NOCA</name>
<evidence type="ECO:0000313" key="4">
    <source>
        <dbReference type="Proteomes" id="UP001595844"/>
    </source>
</evidence>
<reference evidence="4" key="1">
    <citation type="journal article" date="2019" name="Int. J. Syst. Evol. Microbiol.">
        <title>The Global Catalogue of Microorganisms (GCM) 10K type strain sequencing project: providing services to taxonomists for standard genome sequencing and annotation.</title>
        <authorList>
            <consortium name="The Broad Institute Genomics Platform"/>
            <consortium name="The Broad Institute Genome Sequencing Center for Infectious Disease"/>
            <person name="Wu L."/>
            <person name="Ma J."/>
        </authorList>
    </citation>
    <scope>NUCLEOTIDE SEQUENCE [LARGE SCALE GENOMIC DNA]</scope>
    <source>
        <strain evidence="4">IBRC-M 10490</strain>
    </source>
</reference>
<feature type="chain" id="PRO_5047539436" description="LppP/LprE lipoprotein" evidence="2">
    <location>
        <begin position="20"/>
        <end position="223"/>
    </location>
</feature>
<keyword evidence="2" id="KW-0732">Signal</keyword>
<evidence type="ECO:0008006" key="5">
    <source>
        <dbReference type="Google" id="ProtNLM"/>
    </source>
</evidence>
<feature type="signal peptide" evidence="2">
    <location>
        <begin position="1"/>
        <end position="19"/>
    </location>
</feature>
<feature type="compositionally biased region" description="Polar residues" evidence="1">
    <location>
        <begin position="26"/>
        <end position="35"/>
    </location>
</feature>
<feature type="compositionally biased region" description="Low complexity" evidence="1">
    <location>
        <begin position="37"/>
        <end position="63"/>
    </location>
</feature>
<keyword evidence="4" id="KW-1185">Reference proteome</keyword>
<protein>
    <recommendedName>
        <fullName evidence="5">LppP/LprE lipoprotein</fullName>
    </recommendedName>
</protein>
<dbReference type="Proteomes" id="UP001595844">
    <property type="component" value="Unassembled WGS sequence"/>
</dbReference>
<proteinExistence type="predicted"/>
<evidence type="ECO:0000313" key="3">
    <source>
        <dbReference type="EMBL" id="MFC4376619.1"/>
    </source>
</evidence>
<gene>
    <name evidence="3" type="ORF">ACFO5K_21215</name>
</gene>
<feature type="region of interest" description="Disordered" evidence="1">
    <location>
        <begin position="26"/>
        <end position="94"/>
    </location>
</feature>